<feature type="region of interest" description="Disordered" evidence="1">
    <location>
        <begin position="110"/>
        <end position="132"/>
    </location>
</feature>
<dbReference type="PANTHER" id="PTHR37299">
    <property type="entry name" value="TRANSCRIPTIONAL REGULATOR-RELATED"/>
    <property type="match status" value="1"/>
</dbReference>
<dbReference type="Proteomes" id="UP001165367">
    <property type="component" value="Unassembled WGS sequence"/>
</dbReference>
<organism evidence="3 4">
    <name type="scientific">Terrimonas ginsenosidimutans</name>
    <dbReference type="NCBI Taxonomy" id="2908004"/>
    <lineage>
        <taxon>Bacteria</taxon>
        <taxon>Pseudomonadati</taxon>
        <taxon>Bacteroidota</taxon>
        <taxon>Chitinophagia</taxon>
        <taxon>Chitinophagales</taxon>
        <taxon>Chitinophagaceae</taxon>
        <taxon>Terrimonas</taxon>
    </lineage>
</organism>
<evidence type="ECO:0000256" key="1">
    <source>
        <dbReference type="SAM" id="MobiDB-lite"/>
    </source>
</evidence>
<dbReference type="PANTHER" id="PTHR37299:SF1">
    <property type="entry name" value="STAGE 0 SPORULATION PROTEIN A HOMOLOG"/>
    <property type="match status" value="1"/>
</dbReference>
<feature type="domain" description="HTH LytTR-type" evidence="2">
    <location>
        <begin position="9"/>
        <end position="103"/>
    </location>
</feature>
<comment type="caution">
    <text evidence="3">The sequence shown here is derived from an EMBL/GenBank/DDBJ whole genome shotgun (WGS) entry which is preliminary data.</text>
</comment>
<dbReference type="RefSeq" id="WP_237873419.1">
    <property type="nucleotide sequence ID" value="NZ_JAKLTR010000009.1"/>
</dbReference>
<protein>
    <submittedName>
        <fullName evidence="3">LytTR family transcriptional regulator DNA-binding domain-containing protein</fullName>
    </submittedName>
</protein>
<sequence length="132" mass="15207">MQSFFFIHLKKKFIRIDVKDIRYVLSVAHHVKICTDQGIFIPHLSLKQLETILPADSFSRVNRGTLVALDRIISFDKDEVVLKDVKFSFSDKYRKELENRITVMLHQEAKTDKDVKDVQATGRKGKSANNSG</sequence>
<dbReference type="SMART" id="SM00850">
    <property type="entry name" value="LytTR"/>
    <property type="match status" value="1"/>
</dbReference>
<accession>A0ABS9KT93</accession>
<dbReference type="InterPro" id="IPR046947">
    <property type="entry name" value="LytR-like"/>
</dbReference>
<evidence type="ECO:0000313" key="4">
    <source>
        <dbReference type="Proteomes" id="UP001165367"/>
    </source>
</evidence>
<name>A0ABS9KT93_9BACT</name>
<gene>
    <name evidence="3" type="ORF">LZZ85_14680</name>
</gene>
<dbReference type="InterPro" id="IPR007492">
    <property type="entry name" value="LytTR_DNA-bd_dom"/>
</dbReference>
<reference evidence="3" key="1">
    <citation type="submission" date="2022-01" db="EMBL/GenBank/DDBJ databases">
        <authorList>
            <person name="Jo J.-H."/>
            <person name="Im W.-T."/>
        </authorList>
    </citation>
    <scope>NUCLEOTIDE SEQUENCE</scope>
    <source>
        <strain evidence="3">NA20</strain>
    </source>
</reference>
<keyword evidence="4" id="KW-1185">Reference proteome</keyword>
<evidence type="ECO:0000259" key="2">
    <source>
        <dbReference type="PROSITE" id="PS50930"/>
    </source>
</evidence>
<proteinExistence type="predicted"/>
<dbReference type="Pfam" id="PF04397">
    <property type="entry name" value="LytTR"/>
    <property type="match status" value="1"/>
</dbReference>
<dbReference type="GO" id="GO:0003677">
    <property type="term" value="F:DNA binding"/>
    <property type="evidence" value="ECO:0007669"/>
    <property type="project" value="UniProtKB-KW"/>
</dbReference>
<dbReference type="EMBL" id="JAKLTR010000009">
    <property type="protein sequence ID" value="MCG2615543.1"/>
    <property type="molecule type" value="Genomic_DNA"/>
</dbReference>
<dbReference type="Gene3D" id="2.40.50.1020">
    <property type="entry name" value="LytTr DNA-binding domain"/>
    <property type="match status" value="1"/>
</dbReference>
<keyword evidence="3" id="KW-0238">DNA-binding</keyword>
<dbReference type="PROSITE" id="PS50930">
    <property type="entry name" value="HTH_LYTTR"/>
    <property type="match status" value="1"/>
</dbReference>
<evidence type="ECO:0000313" key="3">
    <source>
        <dbReference type="EMBL" id="MCG2615543.1"/>
    </source>
</evidence>